<protein>
    <submittedName>
        <fullName evidence="3">Uncharacterized protein</fullName>
    </submittedName>
</protein>
<evidence type="ECO:0000313" key="3">
    <source>
        <dbReference type="EMBL" id="KAL3700264.1"/>
    </source>
</evidence>
<keyword evidence="2" id="KW-1133">Transmembrane helix</keyword>
<accession>A0ABD3IFH8</accession>
<feature type="compositionally biased region" description="Polar residues" evidence="1">
    <location>
        <begin position="1"/>
        <end position="12"/>
    </location>
</feature>
<evidence type="ECO:0000256" key="2">
    <source>
        <dbReference type="SAM" id="Phobius"/>
    </source>
</evidence>
<dbReference type="AlphaFoldDB" id="A0ABD3IFH8"/>
<dbReference type="Pfam" id="PF02992">
    <property type="entry name" value="Transposase_21"/>
    <property type="match status" value="1"/>
</dbReference>
<dbReference type="InterPro" id="IPR004242">
    <property type="entry name" value="Transposase_21"/>
</dbReference>
<sequence>MIWHSSNRSTDGTMRLVSDSPAARKRPRMLMSSSSRWWKNSANCGKVLMMSSTIVHIGLVVTIGILMWTMHDYPGFGAISGFQIRACPTCAYMLPYGWSYELRKVIYLQYSTFLPLDHPFRGVKVDKNLDEPPIPQTMELWRARWDAVQTRNIQLDESGLRRWSILRELPY</sequence>
<keyword evidence="2" id="KW-0472">Membrane</keyword>
<keyword evidence="4" id="KW-1185">Reference proteome</keyword>
<evidence type="ECO:0000313" key="4">
    <source>
        <dbReference type="Proteomes" id="UP001633002"/>
    </source>
</evidence>
<organism evidence="3 4">
    <name type="scientific">Riccia sorocarpa</name>
    <dbReference type="NCBI Taxonomy" id="122646"/>
    <lineage>
        <taxon>Eukaryota</taxon>
        <taxon>Viridiplantae</taxon>
        <taxon>Streptophyta</taxon>
        <taxon>Embryophyta</taxon>
        <taxon>Marchantiophyta</taxon>
        <taxon>Marchantiopsida</taxon>
        <taxon>Marchantiidae</taxon>
        <taxon>Marchantiales</taxon>
        <taxon>Ricciaceae</taxon>
        <taxon>Riccia</taxon>
    </lineage>
</organism>
<gene>
    <name evidence="3" type="ORF">R1sor_018286</name>
</gene>
<proteinExistence type="predicted"/>
<evidence type="ECO:0000256" key="1">
    <source>
        <dbReference type="SAM" id="MobiDB-lite"/>
    </source>
</evidence>
<dbReference type="EMBL" id="JBJQOH010000001">
    <property type="protein sequence ID" value="KAL3700264.1"/>
    <property type="molecule type" value="Genomic_DNA"/>
</dbReference>
<comment type="caution">
    <text evidence="3">The sequence shown here is derived from an EMBL/GenBank/DDBJ whole genome shotgun (WGS) entry which is preliminary data.</text>
</comment>
<reference evidence="3 4" key="1">
    <citation type="submission" date="2024-09" db="EMBL/GenBank/DDBJ databases">
        <title>Chromosome-scale assembly of Riccia sorocarpa.</title>
        <authorList>
            <person name="Paukszto L."/>
        </authorList>
    </citation>
    <scope>NUCLEOTIDE SEQUENCE [LARGE SCALE GENOMIC DNA]</scope>
    <source>
        <strain evidence="3">LP-2024</strain>
        <tissue evidence="3">Aerial parts of the thallus</tissue>
    </source>
</reference>
<name>A0ABD3IFH8_9MARC</name>
<dbReference type="Proteomes" id="UP001633002">
    <property type="component" value="Unassembled WGS sequence"/>
</dbReference>
<feature type="region of interest" description="Disordered" evidence="1">
    <location>
        <begin position="1"/>
        <end position="23"/>
    </location>
</feature>
<feature type="transmembrane region" description="Helical" evidence="2">
    <location>
        <begin position="47"/>
        <end position="69"/>
    </location>
</feature>
<keyword evidence="2" id="KW-0812">Transmembrane</keyword>